<dbReference type="AlphaFoldDB" id="A0A0D0PQN3"/>
<keyword evidence="4" id="KW-1185">Reference proteome</keyword>
<dbReference type="EMBL" id="JXZB01000002">
    <property type="protein sequence ID" value="KIQ64874.1"/>
    <property type="molecule type" value="Genomic_DNA"/>
</dbReference>
<protein>
    <recommendedName>
        <fullName evidence="2">Zinc finger CGNR domain-containing protein</fullName>
    </recommendedName>
</protein>
<evidence type="ECO:0000313" key="4">
    <source>
        <dbReference type="Proteomes" id="UP000032066"/>
    </source>
</evidence>
<evidence type="ECO:0000313" key="3">
    <source>
        <dbReference type="EMBL" id="KIQ64874.1"/>
    </source>
</evidence>
<evidence type="ECO:0000259" key="2">
    <source>
        <dbReference type="Pfam" id="PF11706"/>
    </source>
</evidence>
<organism evidence="3 4">
    <name type="scientific">Kitasatospora griseola</name>
    <name type="common">Streptomyces griseolosporeus</name>
    <dbReference type="NCBI Taxonomy" id="2064"/>
    <lineage>
        <taxon>Bacteria</taxon>
        <taxon>Bacillati</taxon>
        <taxon>Actinomycetota</taxon>
        <taxon>Actinomycetes</taxon>
        <taxon>Kitasatosporales</taxon>
        <taxon>Streptomycetaceae</taxon>
        <taxon>Kitasatospora</taxon>
    </lineage>
</organism>
<dbReference type="PANTHER" id="PTHR35525">
    <property type="entry name" value="BLL6575 PROTEIN"/>
    <property type="match status" value="1"/>
</dbReference>
<dbReference type="Pfam" id="PF07336">
    <property type="entry name" value="ABATE"/>
    <property type="match status" value="1"/>
</dbReference>
<dbReference type="Gene3D" id="1.10.3300.10">
    <property type="entry name" value="Jann2411-like domain"/>
    <property type="match status" value="1"/>
</dbReference>
<dbReference type="InterPro" id="IPR021005">
    <property type="entry name" value="Znf_CGNR"/>
</dbReference>
<dbReference type="RefSeq" id="WP_200895367.1">
    <property type="nucleotide sequence ID" value="NZ_JXZB01000002.1"/>
</dbReference>
<name>A0A0D0PQN3_KITGR</name>
<dbReference type="PATRIC" id="fig|2064.6.peg.2632"/>
<reference evidence="3 4" key="1">
    <citation type="submission" date="2015-02" db="EMBL/GenBank/DDBJ databases">
        <title>Draft genome sequence of Kitasatospora griseola MF730-N6, a bafilomycin, terpentecin and satosporin producer.</title>
        <authorList>
            <person name="Arens J.C."/>
            <person name="Haltli B."/>
            <person name="Kerr R.G."/>
        </authorList>
    </citation>
    <scope>NUCLEOTIDE SEQUENCE [LARGE SCALE GENOMIC DNA]</scope>
    <source>
        <strain evidence="3 4">MF730-N6</strain>
    </source>
</reference>
<proteinExistence type="predicted"/>
<dbReference type="InterPro" id="IPR010852">
    <property type="entry name" value="ABATE"/>
</dbReference>
<dbReference type="PANTHER" id="PTHR35525:SF3">
    <property type="entry name" value="BLL6575 PROTEIN"/>
    <property type="match status" value="1"/>
</dbReference>
<accession>A0A0D0PQN3</accession>
<dbReference type="Proteomes" id="UP000032066">
    <property type="component" value="Unassembled WGS sequence"/>
</dbReference>
<feature type="region of interest" description="Disordered" evidence="1">
    <location>
        <begin position="1"/>
        <end position="20"/>
    </location>
</feature>
<gene>
    <name evidence="3" type="ORF">TR51_12255</name>
</gene>
<sequence length="199" mass="21132">MSQRSTATPAHSPAPGAEQHPALDFANSLLSLPTGPLDLIGSPETTTTWLIDHDLAPAGGRVYRPCTDRIHQLRTAIRALIEARAADRPAPADALAAVNAALTATPSAPLLHWDAERGLHRTLPHPADRIADHAMAQLAADAAELLTGPDADRLAACGGTPCTRFFVRTHAARHWCSTRCGDRVRAARAYAKKRAANKG</sequence>
<dbReference type="Pfam" id="PF11706">
    <property type="entry name" value="zf-CGNR"/>
    <property type="match status" value="1"/>
</dbReference>
<dbReference type="InterPro" id="IPR023286">
    <property type="entry name" value="ABATE_dom_sf"/>
</dbReference>
<evidence type="ECO:0000256" key="1">
    <source>
        <dbReference type="SAM" id="MobiDB-lite"/>
    </source>
</evidence>
<comment type="caution">
    <text evidence="3">The sequence shown here is derived from an EMBL/GenBank/DDBJ whole genome shotgun (WGS) entry which is preliminary data.</text>
</comment>
<dbReference type="STRING" id="2064.TR51_12255"/>
<feature type="domain" description="Zinc finger CGNR" evidence="2">
    <location>
        <begin position="153"/>
        <end position="193"/>
    </location>
</feature>
<dbReference type="SUPFAM" id="SSF160904">
    <property type="entry name" value="Jann2411-like"/>
    <property type="match status" value="1"/>
</dbReference>